<keyword evidence="2" id="KW-1185">Reference proteome</keyword>
<proteinExistence type="predicted"/>
<protein>
    <submittedName>
        <fullName evidence="3">Uncharacterized protein</fullName>
    </submittedName>
</protein>
<feature type="compositionally biased region" description="Basic residues" evidence="1">
    <location>
        <begin position="25"/>
        <end position="34"/>
    </location>
</feature>
<dbReference type="Proteomes" id="UP000887566">
    <property type="component" value="Unplaced"/>
</dbReference>
<dbReference type="AlphaFoldDB" id="A0A914VHW3"/>
<evidence type="ECO:0000313" key="3">
    <source>
        <dbReference type="WBParaSite" id="PSAMB.scaffold20129size755.g38021.t1"/>
    </source>
</evidence>
<evidence type="ECO:0000313" key="2">
    <source>
        <dbReference type="Proteomes" id="UP000887566"/>
    </source>
</evidence>
<feature type="compositionally biased region" description="Basic and acidic residues" evidence="1">
    <location>
        <begin position="35"/>
        <end position="49"/>
    </location>
</feature>
<feature type="region of interest" description="Disordered" evidence="1">
    <location>
        <begin position="24"/>
        <end position="49"/>
    </location>
</feature>
<reference evidence="3" key="1">
    <citation type="submission" date="2022-11" db="UniProtKB">
        <authorList>
            <consortium name="WormBaseParasite"/>
        </authorList>
    </citation>
    <scope>IDENTIFICATION</scope>
</reference>
<evidence type="ECO:0000256" key="1">
    <source>
        <dbReference type="SAM" id="MobiDB-lite"/>
    </source>
</evidence>
<dbReference type="WBParaSite" id="PSAMB.scaffold20129size755.g38021.t1">
    <property type="protein sequence ID" value="PSAMB.scaffold20129size755.g38021.t1"/>
    <property type="gene ID" value="PSAMB.scaffold20129size755.g38021"/>
</dbReference>
<organism evidence="2 3">
    <name type="scientific">Plectus sambesii</name>
    <dbReference type="NCBI Taxonomy" id="2011161"/>
    <lineage>
        <taxon>Eukaryota</taxon>
        <taxon>Metazoa</taxon>
        <taxon>Ecdysozoa</taxon>
        <taxon>Nematoda</taxon>
        <taxon>Chromadorea</taxon>
        <taxon>Plectida</taxon>
        <taxon>Plectina</taxon>
        <taxon>Plectoidea</taxon>
        <taxon>Plectidae</taxon>
        <taxon>Plectus</taxon>
    </lineage>
</organism>
<accession>A0A914VHW3</accession>
<name>A0A914VHW3_9BILA</name>
<sequence length="49" mass="5677">MEELDADVPTCSNSLTATEADAALRKQKRKKHKMKLAEKSRRKVEKYIE</sequence>